<dbReference type="EMBL" id="CT868463">
    <property type="protein sequence ID" value="CAK83252.1"/>
    <property type="molecule type" value="Genomic_DNA"/>
</dbReference>
<feature type="compositionally biased region" description="Low complexity" evidence="1">
    <location>
        <begin position="404"/>
        <end position="420"/>
    </location>
</feature>
<evidence type="ECO:0000313" key="3">
    <source>
        <dbReference type="Proteomes" id="UP000000600"/>
    </source>
</evidence>
<dbReference type="InParanoid" id="A0DJN5"/>
<dbReference type="RefSeq" id="XP_001450649.1">
    <property type="nucleotide sequence ID" value="XM_001450612.1"/>
</dbReference>
<evidence type="ECO:0000256" key="1">
    <source>
        <dbReference type="SAM" id="MobiDB-lite"/>
    </source>
</evidence>
<feature type="compositionally biased region" description="Basic and acidic residues" evidence="1">
    <location>
        <begin position="434"/>
        <end position="458"/>
    </location>
</feature>
<dbReference type="AlphaFoldDB" id="A0DJN5"/>
<accession>A0DJN5</accession>
<sequence length="629" mass="75771">MPPKKPKQIDPQLQQEQFEKWKESDEFRVWNELMIISKSLDNISETSPDITGNWQVYHNKVFELCQVFKCKPKFKFIDHVHIRSAFFAKEDIEINKQIQKQYIDGIYCSVEKLDKDRGNHVKQAYSKIFRTLEDHKFQDMNAENYQAERKNLQTLLNELTKKLPILIKISHKLIEERLMQVTAPLRALLEINKKLMFFDLRNTAHRDRMIRDFIIKADIEQYCICLQECERILLESQAIKANPNVKLIFNKLGYENWQTNKIESFYLRPLLEAFEKMRRNLFCLMLKGINFYKAPLMENQVILITNYQQFVIDINEVIKAELISEHLLGSPLKRDQINFVYNVLSVIFHANPQAREFLQKKDENCIKGSIPKLIAYHTILYMRAWKDRKKEDDLKQMKQEQQDQLKQTQLQHSQLQSTQDENLANAQTNIYVSPERKRQMDEEQKKKEEEQRLAEETAREKEQLSLMQKYGRYWLWDFYCSQEHRQIFEDCVERVRHINKAVQQDIEDEIIKEGMIPKIRNRQMQQNDPSLLFNELRKKDYDNQYVLMRRPPELWNYPKVIDEEHQFRAIADPKKCYIDQRIENLEERINLLANHLQTYKPQTWKELIERVVDALKETYIQEPTQIDEQ</sequence>
<gene>
    <name evidence="2" type="ORF">GSPATT00017596001</name>
</gene>
<reference evidence="2 3" key="1">
    <citation type="journal article" date="2006" name="Nature">
        <title>Global trends of whole-genome duplications revealed by the ciliate Paramecium tetraurelia.</title>
        <authorList>
            <consortium name="Genoscope"/>
            <person name="Aury J.-M."/>
            <person name="Jaillon O."/>
            <person name="Duret L."/>
            <person name="Noel B."/>
            <person name="Jubin C."/>
            <person name="Porcel B.M."/>
            <person name="Segurens B."/>
            <person name="Daubin V."/>
            <person name="Anthouard V."/>
            <person name="Aiach N."/>
            <person name="Arnaiz O."/>
            <person name="Billaut A."/>
            <person name="Beisson J."/>
            <person name="Blanc I."/>
            <person name="Bouhouche K."/>
            <person name="Camara F."/>
            <person name="Duharcourt S."/>
            <person name="Guigo R."/>
            <person name="Gogendeau D."/>
            <person name="Katinka M."/>
            <person name="Keller A.-M."/>
            <person name="Kissmehl R."/>
            <person name="Klotz C."/>
            <person name="Koll F."/>
            <person name="Le Moue A."/>
            <person name="Lepere C."/>
            <person name="Malinsky S."/>
            <person name="Nowacki M."/>
            <person name="Nowak J.K."/>
            <person name="Plattner H."/>
            <person name="Poulain J."/>
            <person name="Ruiz F."/>
            <person name="Serrano V."/>
            <person name="Zagulski M."/>
            <person name="Dessen P."/>
            <person name="Betermier M."/>
            <person name="Weissenbach J."/>
            <person name="Scarpelli C."/>
            <person name="Schachter V."/>
            <person name="Sperling L."/>
            <person name="Meyer E."/>
            <person name="Cohen J."/>
            <person name="Wincker P."/>
        </authorList>
    </citation>
    <scope>NUCLEOTIDE SEQUENCE [LARGE SCALE GENOMIC DNA]</scope>
    <source>
        <strain evidence="2 3">Stock d4-2</strain>
    </source>
</reference>
<dbReference type="OMA" id="ERVRHIN"/>
<protein>
    <submittedName>
        <fullName evidence="2">Uncharacterized protein</fullName>
    </submittedName>
</protein>
<proteinExistence type="predicted"/>
<dbReference type="GeneID" id="5036434"/>
<dbReference type="KEGG" id="ptm:GSPATT00017596001"/>
<name>A0DJN5_PARTE</name>
<feature type="region of interest" description="Disordered" evidence="1">
    <location>
        <begin position="392"/>
        <end position="458"/>
    </location>
</feature>
<dbReference type="HOGENOM" id="CLU_406842_0_0_1"/>
<dbReference type="eggNOG" id="ENOG502SHP2">
    <property type="taxonomic scope" value="Eukaryota"/>
</dbReference>
<dbReference type="OrthoDB" id="286277at2759"/>
<feature type="compositionally biased region" description="Basic and acidic residues" evidence="1">
    <location>
        <begin position="392"/>
        <end position="403"/>
    </location>
</feature>
<dbReference type="Proteomes" id="UP000000600">
    <property type="component" value="Unassembled WGS sequence"/>
</dbReference>
<keyword evidence="3" id="KW-1185">Reference proteome</keyword>
<feature type="compositionally biased region" description="Polar residues" evidence="1">
    <location>
        <begin position="421"/>
        <end position="431"/>
    </location>
</feature>
<evidence type="ECO:0000313" key="2">
    <source>
        <dbReference type="EMBL" id="CAK83252.1"/>
    </source>
</evidence>
<organism evidence="2 3">
    <name type="scientific">Paramecium tetraurelia</name>
    <dbReference type="NCBI Taxonomy" id="5888"/>
    <lineage>
        <taxon>Eukaryota</taxon>
        <taxon>Sar</taxon>
        <taxon>Alveolata</taxon>
        <taxon>Ciliophora</taxon>
        <taxon>Intramacronucleata</taxon>
        <taxon>Oligohymenophorea</taxon>
        <taxon>Peniculida</taxon>
        <taxon>Parameciidae</taxon>
        <taxon>Paramecium</taxon>
    </lineage>
</organism>